<dbReference type="PANTHER" id="PTHR35011">
    <property type="entry name" value="2,3-DIKETO-L-GULONATE TRAP TRANSPORTER SMALL PERMEASE PROTEIN YIAM"/>
    <property type="match status" value="1"/>
</dbReference>
<feature type="transmembrane region" description="Helical" evidence="9">
    <location>
        <begin position="87"/>
        <end position="107"/>
    </location>
</feature>
<keyword evidence="5 9" id="KW-0812">Transmembrane</keyword>
<dbReference type="Pfam" id="PF04290">
    <property type="entry name" value="DctQ"/>
    <property type="match status" value="1"/>
</dbReference>
<keyword evidence="12" id="KW-1185">Reference proteome</keyword>
<dbReference type="InterPro" id="IPR007387">
    <property type="entry name" value="TRAP_DctQ"/>
</dbReference>
<evidence type="ECO:0000313" key="11">
    <source>
        <dbReference type="EMBL" id="MFA9949111.1"/>
    </source>
</evidence>
<proteinExistence type="inferred from homology"/>
<feature type="domain" description="Tripartite ATP-independent periplasmic transporters DctQ component" evidence="10">
    <location>
        <begin position="25"/>
        <end position="153"/>
    </location>
</feature>
<evidence type="ECO:0000313" key="12">
    <source>
        <dbReference type="Proteomes" id="UP001574673"/>
    </source>
</evidence>
<keyword evidence="4 9" id="KW-0997">Cell inner membrane</keyword>
<comment type="subcellular location">
    <subcellularLocation>
        <location evidence="1 9">Cell inner membrane</location>
        <topology evidence="1 9">Multi-pass membrane protein</topology>
    </subcellularLocation>
</comment>
<comment type="subunit">
    <text evidence="9">The complex comprises the extracytoplasmic solute receptor protein and the two transmembrane proteins.</text>
</comment>
<dbReference type="InterPro" id="IPR055348">
    <property type="entry name" value="DctQ"/>
</dbReference>
<comment type="caution">
    <text evidence="11">The sequence shown here is derived from an EMBL/GenBank/DDBJ whole genome shotgun (WGS) entry which is preliminary data.</text>
</comment>
<gene>
    <name evidence="11" type="ORF">ABCS64_02000</name>
</gene>
<evidence type="ECO:0000256" key="4">
    <source>
        <dbReference type="ARBA" id="ARBA00022519"/>
    </source>
</evidence>
<name>A0ABV4UCN0_9RHOO</name>
<keyword evidence="6 9" id="KW-1133">Transmembrane helix</keyword>
<reference evidence="12" key="1">
    <citation type="submission" date="2024-06" db="EMBL/GenBank/DDBJ databases">
        <title>Radixoralia hellwigii gen. nov., sp nov., isolated from a root canal in the human oral cavity.</title>
        <authorList>
            <person name="Bartsch S."/>
            <person name="Wittmer A."/>
            <person name="Schulz A.-K."/>
            <person name="Neumann-Schaal M."/>
            <person name="Wolf J."/>
            <person name="Gronow S."/>
            <person name="Tennert C."/>
            <person name="Haecker G."/>
            <person name="Cieplik F."/>
            <person name="Al-Ahmad A."/>
        </authorList>
    </citation>
    <scope>NUCLEOTIDE SEQUENCE [LARGE SCALE GENOMIC DNA]</scope>
    <source>
        <strain evidence="12">Wk13</strain>
    </source>
</reference>
<comment type="function">
    <text evidence="9">Part of the tripartite ATP-independent periplasmic (TRAP) transport system.</text>
</comment>
<evidence type="ECO:0000256" key="2">
    <source>
        <dbReference type="ARBA" id="ARBA00022448"/>
    </source>
</evidence>
<keyword evidence="3" id="KW-1003">Cell membrane</keyword>
<evidence type="ECO:0000256" key="3">
    <source>
        <dbReference type="ARBA" id="ARBA00022475"/>
    </source>
</evidence>
<dbReference type="Proteomes" id="UP001574673">
    <property type="component" value="Unassembled WGS sequence"/>
</dbReference>
<evidence type="ECO:0000256" key="6">
    <source>
        <dbReference type="ARBA" id="ARBA00022989"/>
    </source>
</evidence>
<protein>
    <recommendedName>
        <fullName evidence="9">TRAP transporter small permease protein</fullName>
    </recommendedName>
</protein>
<accession>A0ABV4UCN0</accession>
<organism evidence="11 12">
    <name type="scientific">Dentiradicibacter hellwigii</name>
    <dbReference type="NCBI Taxonomy" id="3149053"/>
    <lineage>
        <taxon>Bacteria</taxon>
        <taxon>Pseudomonadati</taxon>
        <taxon>Pseudomonadota</taxon>
        <taxon>Betaproteobacteria</taxon>
        <taxon>Rhodocyclales</taxon>
        <taxon>Rhodocyclaceae</taxon>
        <taxon>Dentiradicibacter</taxon>
    </lineage>
</organism>
<keyword evidence="7 9" id="KW-0472">Membrane</keyword>
<feature type="transmembrane region" description="Helical" evidence="9">
    <location>
        <begin position="127"/>
        <end position="148"/>
    </location>
</feature>
<comment type="similarity">
    <text evidence="8 9">Belongs to the TRAP transporter small permease family.</text>
</comment>
<feature type="transmembrane region" description="Helical" evidence="9">
    <location>
        <begin position="47"/>
        <end position="66"/>
    </location>
</feature>
<evidence type="ECO:0000256" key="7">
    <source>
        <dbReference type="ARBA" id="ARBA00023136"/>
    </source>
</evidence>
<evidence type="ECO:0000256" key="5">
    <source>
        <dbReference type="ARBA" id="ARBA00022692"/>
    </source>
</evidence>
<feature type="transmembrane region" description="Helical" evidence="9">
    <location>
        <begin position="12"/>
        <end position="35"/>
    </location>
</feature>
<evidence type="ECO:0000259" key="10">
    <source>
        <dbReference type="Pfam" id="PF04290"/>
    </source>
</evidence>
<evidence type="ECO:0000256" key="9">
    <source>
        <dbReference type="RuleBase" id="RU369079"/>
    </source>
</evidence>
<dbReference type="PANTHER" id="PTHR35011:SF10">
    <property type="entry name" value="TRAP TRANSPORTER SMALL PERMEASE PROTEIN"/>
    <property type="match status" value="1"/>
</dbReference>
<evidence type="ECO:0000256" key="8">
    <source>
        <dbReference type="ARBA" id="ARBA00038436"/>
    </source>
</evidence>
<keyword evidence="2 9" id="KW-0813">Transport</keyword>
<evidence type="ECO:0000256" key="1">
    <source>
        <dbReference type="ARBA" id="ARBA00004429"/>
    </source>
</evidence>
<dbReference type="EMBL" id="JBEUWX010000001">
    <property type="protein sequence ID" value="MFA9949111.1"/>
    <property type="molecule type" value="Genomic_DNA"/>
</dbReference>
<dbReference type="RefSeq" id="WP_418890263.1">
    <property type="nucleotide sequence ID" value="NZ_JBEUWX010000001.1"/>
</dbReference>
<sequence>MRIFIDRLFQVAGGLAGIFMVLTLLSVLSSIVGRLLPALALPGADAYAGYCMAVAAFLSLGATLRRGEHIRVTLLLNRLPDWGRRRLDLFCHVVALAVAVLLTWYAVRLVRQSFLFNDISPGLDATPLWIPQIGMAAGSALLGLAFAAELFDLAMGRKTADTGGSETEKGAENDMTCTACDAELPHTE</sequence>